<name>A0A328AJC2_9CAUL</name>
<reference evidence="3" key="1">
    <citation type="submission" date="2018-05" db="EMBL/GenBank/DDBJ databases">
        <authorList>
            <person name="Li X."/>
        </authorList>
    </citation>
    <scope>NUCLEOTIDE SEQUENCE [LARGE SCALE GENOMIC DNA]</scope>
    <source>
        <strain evidence="3">LX32</strain>
    </source>
</reference>
<comment type="caution">
    <text evidence="2">The sequence shown here is derived from an EMBL/GenBank/DDBJ whole genome shotgun (WGS) entry which is preliminary data.</text>
</comment>
<accession>A0A328AJC2</accession>
<evidence type="ECO:0000313" key="2">
    <source>
        <dbReference type="EMBL" id="RAK54601.1"/>
    </source>
</evidence>
<evidence type="ECO:0000313" key="3">
    <source>
        <dbReference type="Proteomes" id="UP000249254"/>
    </source>
</evidence>
<proteinExistence type="predicted"/>
<feature type="signal peptide" evidence="1">
    <location>
        <begin position="1"/>
        <end position="20"/>
    </location>
</feature>
<keyword evidence="3" id="KW-1185">Reference proteome</keyword>
<sequence length="123" mass="12971">MGRIWAIVAALALSASGASAQPKPGFKPPITIPVTCPGVLTLDPHAPAVFRPPGRNVNLQRSVMWDGTLTCLYADPGRMAYTTFELDTVSAKCRPLAPQAWYEGMGGPQCDAGHNCTVACDEG</sequence>
<gene>
    <name evidence="2" type="ORF">DJ017_08725</name>
</gene>
<evidence type="ECO:0000256" key="1">
    <source>
        <dbReference type="SAM" id="SignalP"/>
    </source>
</evidence>
<organism evidence="2 3">
    <name type="scientific">Phenylobacterium soli</name>
    <dbReference type="NCBI Taxonomy" id="2170551"/>
    <lineage>
        <taxon>Bacteria</taxon>
        <taxon>Pseudomonadati</taxon>
        <taxon>Pseudomonadota</taxon>
        <taxon>Alphaproteobacteria</taxon>
        <taxon>Caulobacterales</taxon>
        <taxon>Caulobacteraceae</taxon>
        <taxon>Phenylobacterium</taxon>
    </lineage>
</organism>
<dbReference type="AlphaFoldDB" id="A0A328AJC2"/>
<keyword evidence="1" id="KW-0732">Signal</keyword>
<dbReference type="RefSeq" id="WP_111528352.1">
    <property type="nucleotide sequence ID" value="NZ_JBHRSG010000004.1"/>
</dbReference>
<dbReference type="EMBL" id="QFYQ01000001">
    <property type="protein sequence ID" value="RAK54601.1"/>
    <property type="molecule type" value="Genomic_DNA"/>
</dbReference>
<protein>
    <submittedName>
        <fullName evidence="2">Uncharacterized protein</fullName>
    </submittedName>
</protein>
<dbReference type="Proteomes" id="UP000249254">
    <property type="component" value="Unassembled WGS sequence"/>
</dbReference>
<feature type="chain" id="PRO_5016396728" evidence="1">
    <location>
        <begin position="21"/>
        <end position="123"/>
    </location>
</feature>